<organism evidence="11 12">
    <name type="scientific">Amycolatopsis sulphurea</name>
    <dbReference type="NCBI Taxonomy" id="76022"/>
    <lineage>
        <taxon>Bacteria</taxon>
        <taxon>Bacillati</taxon>
        <taxon>Actinomycetota</taxon>
        <taxon>Actinomycetes</taxon>
        <taxon>Pseudonocardiales</taxon>
        <taxon>Pseudonocardiaceae</taxon>
        <taxon>Amycolatopsis</taxon>
    </lineage>
</organism>
<dbReference type="GO" id="GO:0000155">
    <property type="term" value="F:phosphorelay sensor kinase activity"/>
    <property type="evidence" value="ECO:0007669"/>
    <property type="project" value="InterPro"/>
</dbReference>
<evidence type="ECO:0000313" key="11">
    <source>
        <dbReference type="EMBL" id="PFG48202.1"/>
    </source>
</evidence>
<sequence>MQDWWRERNPWFGRVFRTLVALAFVLGATSATGRWDRFGQPLSLLGAAWLAATVLLLLLVHRYPLPVFVLTALSAAVYYASSEPGGPVIVVPTIALFMLTRRRGPVVAGSVAAGVLLVGYGVHVISKQTFAISVSTGFVVLWAAAVIGIATAVRYQFAAVAARRAQDTEHRHRLAEQERLRIAREVHDVVAHSLAMINVQAGVAAHVADRRPEQAKEALLNIKSASASALNDLRATLAVLRSGENRAPAPSLAQLGELLDHARTAGLTVTVHGEAGDLPAPVDGAAYRILQESLTNVVRHADSAEEVEVRLDRRPGTLALTVRDDGRGTDQPTPGHGLRGMRERASALGGTVEAGVTERGFEVRVELPVEGET</sequence>
<dbReference type="PANTHER" id="PTHR24421">
    <property type="entry name" value="NITRATE/NITRITE SENSOR PROTEIN NARX-RELATED"/>
    <property type="match status" value="1"/>
</dbReference>
<proteinExistence type="predicted"/>
<keyword evidence="4" id="KW-0808">Transferase</keyword>
<comment type="caution">
    <text evidence="11">The sequence shown here is derived from an EMBL/GenBank/DDBJ whole genome shotgun (WGS) entry which is preliminary data.</text>
</comment>
<keyword evidence="9" id="KW-0812">Transmembrane</keyword>
<evidence type="ECO:0000256" key="8">
    <source>
        <dbReference type="ARBA" id="ARBA00023012"/>
    </source>
</evidence>
<keyword evidence="5" id="KW-0547">Nucleotide-binding</keyword>
<dbReference type="InterPro" id="IPR011712">
    <property type="entry name" value="Sig_transdc_His_kin_sub3_dim/P"/>
</dbReference>
<dbReference type="Gene3D" id="1.20.5.1930">
    <property type="match status" value="1"/>
</dbReference>
<feature type="transmembrane region" description="Helical" evidence="9">
    <location>
        <begin position="76"/>
        <end position="99"/>
    </location>
</feature>
<keyword evidence="12" id="KW-1185">Reference proteome</keyword>
<evidence type="ECO:0000256" key="9">
    <source>
        <dbReference type="SAM" id="Phobius"/>
    </source>
</evidence>
<dbReference type="EC" id="2.7.13.3" evidence="2"/>
<dbReference type="RefSeq" id="WP_098512303.1">
    <property type="nucleotide sequence ID" value="NZ_JBIAKZ010000002.1"/>
</dbReference>
<keyword evidence="3" id="KW-0597">Phosphoprotein</keyword>
<evidence type="ECO:0000256" key="6">
    <source>
        <dbReference type="ARBA" id="ARBA00022777"/>
    </source>
</evidence>
<evidence type="ECO:0000256" key="1">
    <source>
        <dbReference type="ARBA" id="ARBA00000085"/>
    </source>
</evidence>
<dbReference type="SUPFAM" id="SSF55874">
    <property type="entry name" value="ATPase domain of HSP90 chaperone/DNA topoisomerase II/histidine kinase"/>
    <property type="match status" value="1"/>
</dbReference>
<keyword evidence="6 11" id="KW-0418">Kinase</keyword>
<dbReference type="GO" id="GO:0005524">
    <property type="term" value="F:ATP binding"/>
    <property type="evidence" value="ECO:0007669"/>
    <property type="project" value="UniProtKB-KW"/>
</dbReference>
<dbReference type="SMART" id="SM00387">
    <property type="entry name" value="HATPase_c"/>
    <property type="match status" value="1"/>
</dbReference>
<evidence type="ECO:0000256" key="4">
    <source>
        <dbReference type="ARBA" id="ARBA00022679"/>
    </source>
</evidence>
<evidence type="ECO:0000256" key="2">
    <source>
        <dbReference type="ARBA" id="ARBA00012438"/>
    </source>
</evidence>
<keyword evidence="9" id="KW-0472">Membrane</keyword>
<dbReference type="EMBL" id="PDJK01000002">
    <property type="protein sequence ID" value="PFG48202.1"/>
    <property type="molecule type" value="Genomic_DNA"/>
</dbReference>
<keyword evidence="7" id="KW-0067">ATP-binding</keyword>
<dbReference type="InterPro" id="IPR036890">
    <property type="entry name" value="HATPase_C_sf"/>
</dbReference>
<feature type="transmembrane region" description="Helical" evidence="9">
    <location>
        <begin position="106"/>
        <end position="125"/>
    </location>
</feature>
<gene>
    <name evidence="11" type="ORF">ATK36_3278</name>
</gene>
<dbReference type="InterPro" id="IPR003594">
    <property type="entry name" value="HATPase_dom"/>
</dbReference>
<evidence type="ECO:0000256" key="5">
    <source>
        <dbReference type="ARBA" id="ARBA00022741"/>
    </source>
</evidence>
<feature type="transmembrane region" description="Helical" evidence="9">
    <location>
        <begin position="131"/>
        <end position="153"/>
    </location>
</feature>
<dbReference type="InterPro" id="IPR050482">
    <property type="entry name" value="Sensor_HK_TwoCompSys"/>
</dbReference>
<evidence type="ECO:0000256" key="7">
    <source>
        <dbReference type="ARBA" id="ARBA00022840"/>
    </source>
</evidence>
<feature type="domain" description="Histidine kinase/HSP90-like ATPase" evidence="10">
    <location>
        <begin position="282"/>
        <end position="371"/>
    </location>
</feature>
<dbReference type="Proteomes" id="UP000243542">
    <property type="component" value="Unassembled WGS sequence"/>
</dbReference>
<evidence type="ECO:0000259" key="10">
    <source>
        <dbReference type="SMART" id="SM00387"/>
    </source>
</evidence>
<dbReference type="GO" id="GO:0046983">
    <property type="term" value="F:protein dimerization activity"/>
    <property type="evidence" value="ECO:0007669"/>
    <property type="project" value="InterPro"/>
</dbReference>
<evidence type="ECO:0000256" key="3">
    <source>
        <dbReference type="ARBA" id="ARBA00022553"/>
    </source>
</evidence>
<dbReference type="Pfam" id="PF02518">
    <property type="entry name" value="HATPase_c"/>
    <property type="match status" value="1"/>
</dbReference>
<dbReference type="AlphaFoldDB" id="A0A2A9FCC0"/>
<dbReference type="CDD" id="cd16917">
    <property type="entry name" value="HATPase_UhpB-NarQ-NarX-like"/>
    <property type="match status" value="1"/>
</dbReference>
<keyword evidence="8" id="KW-0902">Two-component regulatory system</keyword>
<keyword evidence="9" id="KW-1133">Transmembrane helix</keyword>
<dbReference type="PANTHER" id="PTHR24421:SF10">
    <property type="entry name" value="NITRATE_NITRITE SENSOR PROTEIN NARQ"/>
    <property type="match status" value="1"/>
</dbReference>
<feature type="transmembrane region" description="Helical" evidence="9">
    <location>
        <begin position="44"/>
        <end position="64"/>
    </location>
</feature>
<comment type="catalytic activity">
    <reaction evidence="1">
        <text>ATP + protein L-histidine = ADP + protein N-phospho-L-histidine.</text>
        <dbReference type="EC" id="2.7.13.3"/>
    </reaction>
</comment>
<protein>
    <recommendedName>
        <fullName evidence="2">histidine kinase</fullName>
        <ecNumber evidence="2">2.7.13.3</ecNumber>
    </recommendedName>
</protein>
<accession>A0A2A9FCC0</accession>
<reference evidence="11 12" key="1">
    <citation type="submission" date="2017-10" db="EMBL/GenBank/DDBJ databases">
        <title>Sequencing the genomes of 1000 actinobacteria strains.</title>
        <authorList>
            <person name="Klenk H.-P."/>
        </authorList>
    </citation>
    <scope>NUCLEOTIDE SEQUENCE [LARGE SCALE GENOMIC DNA]</scope>
    <source>
        <strain evidence="11 12">DSM 46092</strain>
    </source>
</reference>
<feature type="transmembrane region" description="Helical" evidence="9">
    <location>
        <begin position="12"/>
        <end position="32"/>
    </location>
</feature>
<dbReference type="Pfam" id="PF07730">
    <property type="entry name" value="HisKA_3"/>
    <property type="match status" value="1"/>
</dbReference>
<dbReference type="GO" id="GO:0016020">
    <property type="term" value="C:membrane"/>
    <property type="evidence" value="ECO:0007669"/>
    <property type="project" value="InterPro"/>
</dbReference>
<name>A0A2A9FCC0_9PSEU</name>
<dbReference type="Gene3D" id="3.30.565.10">
    <property type="entry name" value="Histidine kinase-like ATPase, C-terminal domain"/>
    <property type="match status" value="1"/>
</dbReference>
<evidence type="ECO:0000313" key="12">
    <source>
        <dbReference type="Proteomes" id="UP000243542"/>
    </source>
</evidence>